<comment type="caution">
    <text evidence="3">The sequence shown here is derived from an EMBL/GenBank/DDBJ whole genome shotgun (WGS) entry which is preliminary data.</text>
</comment>
<organism evidence="3 4">
    <name type="scientific">Thalassorhabdus alkalitolerans</name>
    <dbReference type="NCBI Taxonomy" id="2282697"/>
    <lineage>
        <taxon>Bacteria</taxon>
        <taxon>Bacillati</taxon>
        <taxon>Bacillota</taxon>
        <taxon>Bacilli</taxon>
        <taxon>Bacillales</taxon>
        <taxon>Bacillaceae</taxon>
        <taxon>Thalassorhabdus</taxon>
    </lineage>
</organism>
<name>A0ABW0YWM3_9BACI</name>
<dbReference type="InterPro" id="IPR000305">
    <property type="entry name" value="GIY-YIG_endonuc"/>
</dbReference>
<sequence length="87" mass="9838">MKENKHFVYILKCGDGTYYTGYTTDVQKRLITHEMGKGAKYTRGRAPLSLVYESSFSTKSEALKAERAIKKLTKAQKKNLIDSGESK</sequence>
<dbReference type="Proteomes" id="UP001596142">
    <property type="component" value="Unassembled WGS sequence"/>
</dbReference>
<dbReference type="InterPro" id="IPR050190">
    <property type="entry name" value="UPF0213_domain"/>
</dbReference>
<evidence type="ECO:0000313" key="3">
    <source>
        <dbReference type="EMBL" id="MFC5714439.1"/>
    </source>
</evidence>
<dbReference type="EMBL" id="JBHSOZ010000017">
    <property type="protein sequence ID" value="MFC5714439.1"/>
    <property type="molecule type" value="Genomic_DNA"/>
</dbReference>
<evidence type="ECO:0000256" key="1">
    <source>
        <dbReference type="ARBA" id="ARBA00007435"/>
    </source>
</evidence>
<dbReference type="CDD" id="cd10456">
    <property type="entry name" value="GIY-YIG_UPF0213"/>
    <property type="match status" value="1"/>
</dbReference>
<gene>
    <name evidence="3" type="ORF">ACFPU1_16970</name>
</gene>
<dbReference type="InterPro" id="IPR035901">
    <property type="entry name" value="GIY-YIG_endonuc_sf"/>
</dbReference>
<keyword evidence="4" id="KW-1185">Reference proteome</keyword>
<proteinExistence type="inferred from homology"/>
<dbReference type="PANTHER" id="PTHR34477">
    <property type="entry name" value="UPF0213 PROTEIN YHBQ"/>
    <property type="match status" value="1"/>
</dbReference>
<accession>A0ABW0YWM3</accession>
<dbReference type="RefSeq" id="WP_054637333.1">
    <property type="nucleotide sequence ID" value="NZ_JBHSOZ010000017.1"/>
</dbReference>
<dbReference type="PANTHER" id="PTHR34477:SF1">
    <property type="entry name" value="UPF0213 PROTEIN YHBQ"/>
    <property type="match status" value="1"/>
</dbReference>
<evidence type="ECO:0000259" key="2">
    <source>
        <dbReference type="PROSITE" id="PS50164"/>
    </source>
</evidence>
<dbReference type="PROSITE" id="PS50164">
    <property type="entry name" value="GIY_YIG"/>
    <property type="match status" value="1"/>
</dbReference>
<dbReference type="SUPFAM" id="SSF82771">
    <property type="entry name" value="GIY-YIG endonuclease"/>
    <property type="match status" value="1"/>
</dbReference>
<protein>
    <submittedName>
        <fullName evidence="3">GIY-YIG nuclease family protein</fullName>
    </submittedName>
</protein>
<feature type="domain" description="GIY-YIG" evidence="2">
    <location>
        <begin position="4"/>
        <end position="80"/>
    </location>
</feature>
<comment type="similarity">
    <text evidence="1">Belongs to the UPF0213 family.</text>
</comment>
<evidence type="ECO:0000313" key="4">
    <source>
        <dbReference type="Proteomes" id="UP001596142"/>
    </source>
</evidence>
<dbReference type="Gene3D" id="3.40.1440.10">
    <property type="entry name" value="GIY-YIG endonuclease"/>
    <property type="match status" value="1"/>
</dbReference>
<reference evidence="4" key="1">
    <citation type="journal article" date="2019" name="Int. J. Syst. Evol. Microbiol.">
        <title>The Global Catalogue of Microorganisms (GCM) 10K type strain sequencing project: providing services to taxonomists for standard genome sequencing and annotation.</title>
        <authorList>
            <consortium name="The Broad Institute Genomics Platform"/>
            <consortium name="The Broad Institute Genome Sequencing Center for Infectious Disease"/>
            <person name="Wu L."/>
            <person name="Ma J."/>
        </authorList>
    </citation>
    <scope>NUCLEOTIDE SEQUENCE [LARGE SCALE GENOMIC DNA]</scope>
    <source>
        <strain evidence="4">CECT 7184</strain>
    </source>
</reference>
<dbReference type="Pfam" id="PF01541">
    <property type="entry name" value="GIY-YIG"/>
    <property type="match status" value="1"/>
</dbReference>